<gene>
    <name evidence="1" type="ORF">METZ01_LOCUS335475</name>
</gene>
<feature type="non-terminal residue" evidence="1">
    <location>
        <position position="1"/>
    </location>
</feature>
<name>A0A382QEF1_9ZZZZ</name>
<reference evidence="1" key="1">
    <citation type="submission" date="2018-05" db="EMBL/GenBank/DDBJ databases">
        <authorList>
            <person name="Lanie J.A."/>
            <person name="Ng W.-L."/>
            <person name="Kazmierczak K.M."/>
            <person name="Andrzejewski T.M."/>
            <person name="Davidsen T.M."/>
            <person name="Wayne K.J."/>
            <person name="Tettelin H."/>
            <person name="Glass J.I."/>
            <person name="Rusch D."/>
            <person name="Podicherti R."/>
            <person name="Tsui H.-C.T."/>
            <person name="Winkler M.E."/>
        </authorList>
    </citation>
    <scope>NUCLEOTIDE SEQUENCE</scope>
</reference>
<protein>
    <submittedName>
        <fullName evidence="1">Uncharacterized protein</fullName>
    </submittedName>
</protein>
<accession>A0A382QEF1</accession>
<proteinExistence type="predicted"/>
<evidence type="ECO:0000313" key="1">
    <source>
        <dbReference type="EMBL" id="SVC82621.1"/>
    </source>
</evidence>
<feature type="non-terminal residue" evidence="1">
    <location>
        <position position="104"/>
    </location>
</feature>
<dbReference type="EMBL" id="UINC01113183">
    <property type="protein sequence ID" value="SVC82621.1"/>
    <property type="molecule type" value="Genomic_DNA"/>
</dbReference>
<dbReference type="AlphaFoldDB" id="A0A382QEF1"/>
<sequence length="104" mass="11420">VIRSSQDTLPSSAAVSFYTTATLLSCTVEAGVYDNGSKDRTYQRTQLRDVEVQISENDPTVAVLDGRAAISSRWRPKTESGGRVVTVALSNTVEHSEDRTAEWR</sequence>
<organism evidence="1">
    <name type="scientific">marine metagenome</name>
    <dbReference type="NCBI Taxonomy" id="408172"/>
    <lineage>
        <taxon>unclassified sequences</taxon>
        <taxon>metagenomes</taxon>
        <taxon>ecological metagenomes</taxon>
    </lineage>
</organism>